<protein>
    <submittedName>
        <fullName evidence="4">Transcriptional regulator, TetR family</fullName>
    </submittedName>
</protein>
<sequence length="211" mass="25181">MNTKSSIIEQAVYLFNKKGFFNVSINDIAQAMGISPGNFTYHFKRKEHLLAAIQEEVLDNAIEIFPKDEYVTLFHFQELFTRFYGIQKKYRFFFMDILYLIEEYPDIMNQYRLATSKRFQDARSLINYYMDSDRLVPEKERVNYDLIIRTLWMTSTFWSAGTTLLDEKNTSLVEDSPLQTLWEVLKPYLTDKGYNEYLEITQNAKQKQIRT</sequence>
<dbReference type="Proteomes" id="UP000184432">
    <property type="component" value="Unassembled WGS sequence"/>
</dbReference>
<evidence type="ECO:0000313" key="5">
    <source>
        <dbReference type="Proteomes" id="UP000184432"/>
    </source>
</evidence>
<organism evidence="4 5">
    <name type="scientific">Aquimarina spongiae</name>
    <dbReference type="NCBI Taxonomy" id="570521"/>
    <lineage>
        <taxon>Bacteria</taxon>
        <taxon>Pseudomonadati</taxon>
        <taxon>Bacteroidota</taxon>
        <taxon>Flavobacteriia</taxon>
        <taxon>Flavobacteriales</taxon>
        <taxon>Flavobacteriaceae</taxon>
        <taxon>Aquimarina</taxon>
    </lineage>
</organism>
<dbReference type="PANTHER" id="PTHR43479:SF11">
    <property type="entry name" value="ACREF_ENVCD OPERON REPRESSOR-RELATED"/>
    <property type="match status" value="1"/>
</dbReference>
<dbReference type="PROSITE" id="PS50977">
    <property type="entry name" value="HTH_TETR_2"/>
    <property type="match status" value="1"/>
</dbReference>
<dbReference type="InterPro" id="IPR001647">
    <property type="entry name" value="HTH_TetR"/>
</dbReference>
<dbReference type="PRINTS" id="PR00455">
    <property type="entry name" value="HTHTETR"/>
</dbReference>
<dbReference type="AlphaFoldDB" id="A0A1M6IGQ1"/>
<dbReference type="InterPro" id="IPR025722">
    <property type="entry name" value="TetR"/>
</dbReference>
<accession>A0A1M6IGQ1</accession>
<dbReference type="PANTHER" id="PTHR43479">
    <property type="entry name" value="ACREF/ENVCD OPERON REPRESSOR-RELATED"/>
    <property type="match status" value="1"/>
</dbReference>
<reference evidence="5" key="1">
    <citation type="submission" date="2016-11" db="EMBL/GenBank/DDBJ databases">
        <authorList>
            <person name="Varghese N."/>
            <person name="Submissions S."/>
        </authorList>
    </citation>
    <scope>NUCLEOTIDE SEQUENCE [LARGE SCALE GENOMIC DNA]</scope>
    <source>
        <strain evidence="5">DSM 22623</strain>
    </source>
</reference>
<dbReference type="Pfam" id="PF13972">
    <property type="entry name" value="TetR"/>
    <property type="match status" value="1"/>
</dbReference>
<evidence type="ECO:0000313" key="4">
    <source>
        <dbReference type="EMBL" id="SHJ33588.1"/>
    </source>
</evidence>
<evidence type="ECO:0000259" key="3">
    <source>
        <dbReference type="PROSITE" id="PS50977"/>
    </source>
</evidence>
<dbReference type="STRING" id="570521.SAMN04488508_107351"/>
<gene>
    <name evidence="4" type="ORF">SAMN04488508_107351</name>
</gene>
<dbReference type="RefSeq" id="WP_073318601.1">
    <property type="nucleotide sequence ID" value="NZ_FQYP01000007.1"/>
</dbReference>
<dbReference type="GO" id="GO:0003677">
    <property type="term" value="F:DNA binding"/>
    <property type="evidence" value="ECO:0007669"/>
    <property type="project" value="UniProtKB-UniRule"/>
</dbReference>
<keyword evidence="5" id="KW-1185">Reference proteome</keyword>
<dbReference type="InterPro" id="IPR009057">
    <property type="entry name" value="Homeodomain-like_sf"/>
</dbReference>
<dbReference type="SUPFAM" id="SSF46689">
    <property type="entry name" value="Homeodomain-like"/>
    <property type="match status" value="1"/>
</dbReference>
<dbReference type="InterPro" id="IPR050624">
    <property type="entry name" value="HTH-type_Tx_Regulator"/>
</dbReference>
<evidence type="ECO:0000256" key="1">
    <source>
        <dbReference type="ARBA" id="ARBA00023125"/>
    </source>
</evidence>
<keyword evidence="1 2" id="KW-0238">DNA-binding</keyword>
<dbReference type="EMBL" id="FQYP01000007">
    <property type="protein sequence ID" value="SHJ33588.1"/>
    <property type="molecule type" value="Genomic_DNA"/>
</dbReference>
<dbReference type="Gene3D" id="1.10.357.10">
    <property type="entry name" value="Tetracycline Repressor, domain 2"/>
    <property type="match status" value="1"/>
</dbReference>
<feature type="DNA-binding region" description="H-T-H motif" evidence="2">
    <location>
        <begin position="24"/>
        <end position="43"/>
    </location>
</feature>
<proteinExistence type="predicted"/>
<dbReference type="Pfam" id="PF00440">
    <property type="entry name" value="TetR_N"/>
    <property type="match status" value="1"/>
</dbReference>
<evidence type="ECO:0000256" key="2">
    <source>
        <dbReference type="PROSITE-ProRule" id="PRU00335"/>
    </source>
</evidence>
<feature type="domain" description="HTH tetR-type" evidence="3">
    <location>
        <begin position="1"/>
        <end position="61"/>
    </location>
</feature>
<name>A0A1M6IGQ1_9FLAO</name>
<dbReference type="OrthoDB" id="9785164at2"/>